<accession>A0A653DI99</accession>
<dbReference type="Proteomes" id="UP000410492">
    <property type="component" value="Unassembled WGS sequence"/>
</dbReference>
<sequence length="93" mass="10696">MVVEQHPTLLNVTLHTAKPWEYFDPPVTSPPKTILSVDNTNLPIAQDERIQFPDEKMVTITDPHLHRSSIGQYRSIKRKKVAYFPPSPADYQI</sequence>
<evidence type="ECO:0000313" key="1">
    <source>
        <dbReference type="EMBL" id="VEN59709.1"/>
    </source>
</evidence>
<protein>
    <submittedName>
        <fullName evidence="1">Uncharacterized protein</fullName>
    </submittedName>
</protein>
<name>A0A653DI99_CALMS</name>
<reference evidence="1 2" key="1">
    <citation type="submission" date="2019-01" db="EMBL/GenBank/DDBJ databases">
        <authorList>
            <person name="Sayadi A."/>
        </authorList>
    </citation>
    <scope>NUCLEOTIDE SEQUENCE [LARGE SCALE GENOMIC DNA]</scope>
</reference>
<organism evidence="1 2">
    <name type="scientific">Callosobruchus maculatus</name>
    <name type="common">Southern cowpea weevil</name>
    <name type="synonym">Pulse bruchid</name>
    <dbReference type="NCBI Taxonomy" id="64391"/>
    <lineage>
        <taxon>Eukaryota</taxon>
        <taxon>Metazoa</taxon>
        <taxon>Ecdysozoa</taxon>
        <taxon>Arthropoda</taxon>
        <taxon>Hexapoda</taxon>
        <taxon>Insecta</taxon>
        <taxon>Pterygota</taxon>
        <taxon>Neoptera</taxon>
        <taxon>Endopterygota</taxon>
        <taxon>Coleoptera</taxon>
        <taxon>Polyphaga</taxon>
        <taxon>Cucujiformia</taxon>
        <taxon>Chrysomeloidea</taxon>
        <taxon>Chrysomelidae</taxon>
        <taxon>Bruchinae</taxon>
        <taxon>Bruchini</taxon>
        <taxon>Callosobruchus</taxon>
    </lineage>
</organism>
<dbReference type="OrthoDB" id="10249045at2759"/>
<evidence type="ECO:0000313" key="2">
    <source>
        <dbReference type="Proteomes" id="UP000410492"/>
    </source>
</evidence>
<dbReference type="AlphaFoldDB" id="A0A653DI99"/>
<dbReference type="EMBL" id="CAACVG010012142">
    <property type="protein sequence ID" value="VEN59709.1"/>
    <property type="molecule type" value="Genomic_DNA"/>
</dbReference>
<gene>
    <name evidence="1" type="ORF">CALMAC_LOCUS17635</name>
</gene>
<keyword evidence="2" id="KW-1185">Reference proteome</keyword>
<proteinExistence type="predicted"/>